<name>A0AAD1VK50_PELCU</name>
<accession>A0AAD1VK50</accession>
<evidence type="ECO:0000313" key="5">
    <source>
        <dbReference type="EMBL" id="CAH2222233.1"/>
    </source>
</evidence>
<keyword evidence="6" id="KW-1185">Reference proteome</keyword>
<evidence type="ECO:0000256" key="1">
    <source>
        <dbReference type="ARBA" id="ARBA00004123"/>
    </source>
</evidence>
<dbReference type="PANTHER" id="PTHR14455:SF0">
    <property type="entry name" value="S100P-BINDING PROTEIN"/>
    <property type="match status" value="1"/>
</dbReference>
<sequence>MLQTELYVTSGTMEDSCNNYHWTTTAGHVNRQVELCISSSHHSTNNMELIQISIVNDKFTRTKHGREEINAESPSPKRLRSAVFRCSTPCSSSGHLKDHASMSLCEGTCPRSDGPLDKDNEWDDSLLDPTDDEGDSPLYLTVDEIDSLLEDDSCYAAEALGLDSEVESEKTVTQLPSEDHGIKNDELSSTLKESTLIGVEESDTEMCNYATVAPLPLISSSQSVEVPGVSNSSFSTLTTSSTCNSALHREDCESGVHDRLLMESDLSLDYVPQCNDTRTLSTMVQKTSTPPGVVEVFEEESELPFDCDIDELLQISPGETTSEEDSCTPLVLTVSSGEMKLAKLDSAPTGLPLHSFQLPLPPIVANSEIPDLLTFPPDPNRSICNLENTGQDVKSGKSEAEPQTPVEIKQENSISGNPLSIIVDKCAVQKSSKQQQALAPVESELPDLPVVPAKPKEKKLGTVAPLPNPTVRPKINLYQLEENKEKYFHSVMMHLNAPNTSQDPNYELASLLNQISRENPSYPHISDFTRRNHPRSVKRRNTNYNLREWVLQNGGSSQRFQSLPCTFQRSPIPKALPSNH</sequence>
<keyword evidence="3" id="KW-0539">Nucleus</keyword>
<organism evidence="5 6">
    <name type="scientific">Pelobates cultripes</name>
    <name type="common">Western spadefoot toad</name>
    <dbReference type="NCBI Taxonomy" id="61616"/>
    <lineage>
        <taxon>Eukaryota</taxon>
        <taxon>Metazoa</taxon>
        <taxon>Chordata</taxon>
        <taxon>Craniata</taxon>
        <taxon>Vertebrata</taxon>
        <taxon>Euteleostomi</taxon>
        <taxon>Amphibia</taxon>
        <taxon>Batrachia</taxon>
        <taxon>Anura</taxon>
        <taxon>Pelobatoidea</taxon>
        <taxon>Pelobatidae</taxon>
        <taxon>Pelobates</taxon>
    </lineage>
</organism>
<dbReference type="Pfam" id="PF15427">
    <property type="entry name" value="S100PBPR"/>
    <property type="match status" value="1"/>
</dbReference>
<feature type="compositionally biased region" description="Acidic residues" evidence="4">
    <location>
        <begin position="120"/>
        <end position="135"/>
    </location>
</feature>
<dbReference type="GO" id="GO:0048306">
    <property type="term" value="F:calcium-dependent protein binding"/>
    <property type="evidence" value="ECO:0007669"/>
    <property type="project" value="InterPro"/>
</dbReference>
<gene>
    <name evidence="5" type="ORF">PECUL_23A050124</name>
</gene>
<evidence type="ECO:0000256" key="2">
    <source>
        <dbReference type="ARBA" id="ARBA00020595"/>
    </source>
</evidence>
<dbReference type="Proteomes" id="UP001295444">
    <property type="component" value="Chromosome 01"/>
</dbReference>
<dbReference type="GO" id="GO:0005634">
    <property type="term" value="C:nucleus"/>
    <property type="evidence" value="ECO:0007669"/>
    <property type="project" value="UniProtKB-SubCell"/>
</dbReference>
<dbReference type="InterPro" id="IPR026097">
    <property type="entry name" value="S100PBP"/>
</dbReference>
<feature type="region of interest" description="Disordered" evidence="4">
    <location>
        <begin position="387"/>
        <end position="412"/>
    </location>
</feature>
<dbReference type="AlphaFoldDB" id="A0AAD1VK50"/>
<protein>
    <recommendedName>
        <fullName evidence="2">S100P-binding protein</fullName>
    </recommendedName>
</protein>
<evidence type="ECO:0000256" key="4">
    <source>
        <dbReference type="SAM" id="MobiDB-lite"/>
    </source>
</evidence>
<evidence type="ECO:0000313" key="6">
    <source>
        <dbReference type="Proteomes" id="UP001295444"/>
    </source>
</evidence>
<proteinExistence type="predicted"/>
<dbReference type="EMBL" id="OW240912">
    <property type="protein sequence ID" value="CAH2222233.1"/>
    <property type="molecule type" value="Genomic_DNA"/>
</dbReference>
<reference evidence="5" key="1">
    <citation type="submission" date="2022-03" db="EMBL/GenBank/DDBJ databases">
        <authorList>
            <person name="Alioto T."/>
            <person name="Alioto T."/>
            <person name="Gomez Garrido J."/>
        </authorList>
    </citation>
    <scope>NUCLEOTIDE SEQUENCE</scope>
</reference>
<comment type="subcellular location">
    <subcellularLocation>
        <location evidence="1">Nucleus</location>
    </subcellularLocation>
</comment>
<feature type="region of interest" description="Disordered" evidence="4">
    <location>
        <begin position="115"/>
        <end position="136"/>
    </location>
</feature>
<dbReference type="PANTHER" id="PTHR14455">
    <property type="entry name" value="ASKOPOS"/>
    <property type="match status" value="1"/>
</dbReference>
<evidence type="ECO:0000256" key="3">
    <source>
        <dbReference type="ARBA" id="ARBA00023242"/>
    </source>
</evidence>